<organism evidence="11">
    <name type="scientific">Scrofimicrobium appendicitidis</name>
    <dbReference type="NCBI Taxonomy" id="3079930"/>
    <lineage>
        <taxon>Bacteria</taxon>
        <taxon>Bacillati</taxon>
        <taxon>Actinomycetota</taxon>
        <taxon>Actinomycetes</taxon>
        <taxon>Actinomycetales</taxon>
        <taxon>Actinomycetaceae</taxon>
        <taxon>Scrofimicrobium</taxon>
    </lineage>
</organism>
<dbReference type="HAMAP" id="MF_00454">
    <property type="entry name" value="FluC"/>
    <property type="match status" value="1"/>
</dbReference>
<comment type="catalytic activity">
    <reaction evidence="8">
        <text>fluoride(in) = fluoride(out)</text>
        <dbReference type="Rhea" id="RHEA:76159"/>
        <dbReference type="ChEBI" id="CHEBI:17051"/>
    </reaction>
    <physiologicalReaction direction="left-to-right" evidence="8">
        <dbReference type="Rhea" id="RHEA:76160"/>
    </physiologicalReaction>
</comment>
<comment type="subcellular location">
    <subcellularLocation>
        <location evidence="1 10">Cell membrane</location>
        <topology evidence="1 10">Multi-pass membrane protein</topology>
    </subcellularLocation>
</comment>
<keyword evidence="3 10" id="KW-0812">Transmembrane</keyword>
<dbReference type="GO" id="GO:0062054">
    <property type="term" value="F:fluoride channel activity"/>
    <property type="evidence" value="ECO:0007669"/>
    <property type="project" value="UniProtKB-UniRule"/>
</dbReference>
<dbReference type="EMBL" id="CP138335">
    <property type="protein sequence ID" value="XBW08685.1"/>
    <property type="molecule type" value="Genomic_DNA"/>
</dbReference>
<evidence type="ECO:0000256" key="6">
    <source>
        <dbReference type="ARBA" id="ARBA00023303"/>
    </source>
</evidence>
<evidence type="ECO:0000256" key="1">
    <source>
        <dbReference type="ARBA" id="ARBA00004651"/>
    </source>
</evidence>
<comment type="activity regulation">
    <text evidence="10">Na(+) is not transported, but it plays an essential structural role and its presence is essential for fluoride channel function.</text>
</comment>
<dbReference type="KEGG" id="sapp:SAC06_03765"/>
<evidence type="ECO:0000256" key="5">
    <source>
        <dbReference type="ARBA" id="ARBA00023136"/>
    </source>
</evidence>
<dbReference type="GO" id="GO:0046872">
    <property type="term" value="F:metal ion binding"/>
    <property type="evidence" value="ECO:0007669"/>
    <property type="project" value="UniProtKB-KW"/>
</dbReference>
<evidence type="ECO:0000256" key="2">
    <source>
        <dbReference type="ARBA" id="ARBA00022475"/>
    </source>
</evidence>
<keyword evidence="10" id="KW-0813">Transport</keyword>
<evidence type="ECO:0000256" key="7">
    <source>
        <dbReference type="ARBA" id="ARBA00035120"/>
    </source>
</evidence>
<evidence type="ECO:0000256" key="9">
    <source>
        <dbReference type="ARBA" id="ARBA00049940"/>
    </source>
</evidence>
<sequence length="115" mass="11740">MIWLVGLGGAIGAALRFAIDFYLGQLFSRPSPWVTMFINITGSFVLGVFAGSLSGPWLTVLGTGLMGGYTTFSTASVEAASLLRARDWGSGLAAALGTLVLGIGAALLGLWVTAG</sequence>
<keyword evidence="6 10" id="KW-0407">Ion channel</keyword>
<comment type="function">
    <text evidence="9 10">Fluoride-specific ion channel. Important for reducing fluoride concentration in the cell, thus reducing its toxicity.</text>
</comment>
<comment type="caution">
    <text evidence="10">Lacks conserved residue(s) required for the propagation of feature annotation.</text>
</comment>
<keyword evidence="10" id="KW-0915">Sodium</keyword>
<dbReference type="GO" id="GO:0005886">
    <property type="term" value="C:plasma membrane"/>
    <property type="evidence" value="ECO:0007669"/>
    <property type="project" value="UniProtKB-SubCell"/>
</dbReference>
<evidence type="ECO:0000313" key="11">
    <source>
        <dbReference type="EMBL" id="XBW08685.1"/>
    </source>
</evidence>
<evidence type="ECO:0000256" key="3">
    <source>
        <dbReference type="ARBA" id="ARBA00022692"/>
    </source>
</evidence>
<evidence type="ECO:0000256" key="8">
    <source>
        <dbReference type="ARBA" id="ARBA00035585"/>
    </source>
</evidence>
<keyword evidence="4 10" id="KW-1133">Transmembrane helix</keyword>
<keyword evidence="2 10" id="KW-1003">Cell membrane</keyword>
<name>A0AAU7V8T3_9ACTO</name>
<dbReference type="PANTHER" id="PTHR28259">
    <property type="entry name" value="FLUORIDE EXPORT PROTEIN 1-RELATED"/>
    <property type="match status" value="1"/>
</dbReference>
<protein>
    <recommendedName>
        <fullName evidence="10">Fluoride-specific ion channel FluC</fullName>
    </recommendedName>
</protein>
<reference evidence="11" key="1">
    <citation type="submission" date="2023-11" db="EMBL/GenBank/DDBJ databases">
        <title>Scrofimicrobium hongkongense sp. nov., isolated from a patient with peritonitis.</title>
        <authorList>
            <person name="Lao H.Y."/>
            <person name="Wong A.Y.P."/>
            <person name="Ng T.L."/>
            <person name="Wong R.Y.L."/>
            <person name="Yau M.C.Y."/>
            <person name="Lam J.Y.W."/>
            <person name="Siu G.K.H."/>
        </authorList>
    </citation>
    <scope>NUCLEOTIDE SEQUENCE</scope>
    <source>
        <strain evidence="11">R131</strain>
    </source>
</reference>
<comment type="similarity">
    <text evidence="7 10">Belongs to the fluoride channel Fluc/FEX (TC 1.A.43) family.</text>
</comment>
<dbReference type="AlphaFoldDB" id="A0AAU7V8T3"/>
<keyword evidence="10" id="KW-0406">Ion transport</keyword>
<dbReference type="RefSeq" id="WP_350258885.1">
    <property type="nucleotide sequence ID" value="NZ_CP138335.1"/>
</dbReference>
<proteinExistence type="inferred from homology"/>
<evidence type="ECO:0000256" key="4">
    <source>
        <dbReference type="ARBA" id="ARBA00022989"/>
    </source>
</evidence>
<keyword evidence="10" id="KW-0479">Metal-binding</keyword>
<dbReference type="InterPro" id="IPR003691">
    <property type="entry name" value="FluC"/>
</dbReference>
<accession>A0AAU7V8T3</accession>
<keyword evidence="5 10" id="KW-0472">Membrane</keyword>
<gene>
    <name evidence="10" type="primary">fluC</name>
    <name evidence="10" type="synonym">crcB</name>
    <name evidence="11" type="ORF">SAC06_03765</name>
</gene>
<dbReference type="PANTHER" id="PTHR28259:SF1">
    <property type="entry name" value="FLUORIDE EXPORT PROTEIN 1-RELATED"/>
    <property type="match status" value="1"/>
</dbReference>
<feature type="transmembrane region" description="Helical" evidence="10">
    <location>
        <begin position="92"/>
        <end position="112"/>
    </location>
</feature>
<dbReference type="GO" id="GO:0140114">
    <property type="term" value="P:cellular detoxification of fluoride"/>
    <property type="evidence" value="ECO:0007669"/>
    <property type="project" value="UniProtKB-UniRule"/>
</dbReference>
<evidence type="ECO:0000256" key="10">
    <source>
        <dbReference type="HAMAP-Rule" id="MF_00454"/>
    </source>
</evidence>
<feature type="binding site" evidence="10">
    <location>
        <position position="67"/>
    </location>
    <ligand>
        <name>Na(+)</name>
        <dbReference type="ChEBI" id="CHEBI:29101"/>
        <note>structural</note>
    </ligand>
</feature>
<feature type="transmembrane region" description="Helical" evidence="10">
    <location>
        <begin position="34"/>
        <end position="58"/>
    </location>
</feature>
<dbReference type="Pfam" id="PF02537">
    <property type="entry name" value="CRCB"/>
    <property type="match status" value="1"/>
</dbReference>
<feature type="binding site" evidence="10">
    <location>
        <position position="70"/>
    </location>
    <ligand>
        <name>Na(+)</name>
        <dbReference type="ChEBI" id="CHEBI:29101"/>
        <note>structural</note>
    </ligand>
</feature>